<dbReference type="Gene3D" id="3.30.420.110">
    <property type="entry name" value="MutS, connector domain"/>
    <property type="match status" value="1"/>
</dbReference>
<dbReference type="PANTHER" id="PTHR11361">
    <property type="entry name" value="DNA MISMATCH REPAIR PROTEIN MUTS FAMILY MEMBER"/>
    <property type="match status" value="1"/>
</dbReference>
<accession>A0ABD5UE01</accession>
<comment type="caution">
    <text evidence="12">The sequence shown here is derived from an EMBL/GenBank/DDBJ whole genome shotgun (WGS) entry which is preliminary data.</text>
</comment>
<gene>
    <name evidence="7 12" type="primary">mutS</name>
    <name evidence="12" type="ORF">ACFQHK_14770</name>
</gene>
<dbReference type="SUPFAM" id="SSF55271">
    <property type="entry name" value="DNA repair protein MutS, domain I"/>
    <property type="match status" value="1"/>
</dbReference>
<keyword evidence="3 7" id="KW-0227">DNA damage</keyword>
<proteinExistence type="inferred from homology"/>
<dbReference type="InterPro" id="IPR036678">
    <property type="entry name" value="MutS_con_dom_sf"/>
</dbReference>
<protein>
    <recommendedName>
        <fullName evidence="7 8">DNA mismatch repair protein MutS</fullName>
    </recommendedName>
</protein>
<name>A0ABD5UE01_9EURY</name>
<evidence type="ECO:0000256" key="5">
    <source>
        <dbReference type="ARBA" id="ARBA00023125"/>
    </source>
</evidence>
<comment type="similarity">
    <text evidence="1 7 9">Belongs to the DNA mismatch repair MutS family.</text>
</comment>
<dbReference type="Pfam" id="PF05192">
    <property type="entry name" value="MutS_III"/>
    <property type="match status" value="1"/>
</dbReference>
<dbReference type="PANTHER" id="PTHR11361:SF34">
    <property type="entry name" value="DNA MISMATCH REPAIR PROTEIN MSH1, MITOCHONDRIAL"/>
    <property type="match status" value="1"/>
</dbReference>
<dbReference type="InterPro" id="IPR007695">
    <property type="entry name" value="DNA_mismatch_repair_MutS-lik_N"/>
</dbReference>
<evidence type="ECO:0000313" key="12">
    <source>
        <dbReference type="EMBL" id="MFC6837755.1"/>
    </source>
</evidence>
<organism evidence="12 13">
    <name type="scientific">Halomarina ordinaria</name>
    <dbReference type="NCBI Taxonomy" id="3033939"/>
    <lineage>
        <taxon>Archaea</taxon>
        <taxon>Methanobacteriati</taxon>
        <taxon>Methanobacteriota</taxon>
        <taxon>Stenosarchaea group</taxon>
        <taxon>Halobacteria</taxon>
        <taxon>Halobacteriales</taxon>
        <taxon>Natronomonadaceae</taxon>
        <taxon>Halomarina</taxon>
    </lineage>
</organism>
<feature type="binding site" evidence="7">
    <location>
        <begin position="619"/>
        <end position="626"/>
    </location>
    <ligand>
        <name>ATP</name>
        <dbReference type="ChEBI" id="CHEBI:30616"/>
    </ligand>
</feature>
<dbReference type="InterPro" id="IPR036187">
    <property type="entry name" value="DNA_mismatch_repair_MutS_sf"/>
</dbReference>
<evidence type="ECO:0000256" key="2">
    <source>
        <dbReference type="ARBA" id="ARBA00022741"/>
    </source>
</evidence>
<dbReference type="GO" id="GO:0006298">
    <property type="term" value="P:mismatch repair"/>
    <property type="evidence" value="ECO:0007669"/>
    <property type="project" value="UniProtKB-UniRule"/>
</dbReference>
<dbReference type="GO" id="GO:0003684">
    <property type="term" value="F:damaged DNA binding"/>
    <property type="evidence" value="ECO:0007669"/>
    <property type="project" value="UniProtKB-UniRule"/>
</dbReference>
<dbReference type="FunFam" id="3.40.50.300:FF:000870">
    <property type="entry name" value="MutS protein homolog 4"/>
    <property type="match status" value="1"/>
</dbReference>
<dbReference type="InterPro" id="IPR016151">
    <property type="entry name" value="DNA_mismatch_repair_MutS_N"/>
</dbReference>
<keyword evidence="6 7" id="KW-0234">DNA repair</keyword>
<dbReference type="InterPro" id="IPR017261">
    <property type="entry name" value="DNA_mismatch_repair_MutS/MSH"/>
</dbReference>
<sequence length="913" mass="98801">MESVTGPPAKMAARREELTPMLSQYFSLTEEYDDALVLFQVGDFYELFCEAAEAAARVCEITLTQREDSTGTYPMAGVPIDNVAPYVETLLGAGYRVAIADQVEDPAEASGLVDRAVTRVVTPGTVVEDELLAAGGNTYLAALAPAPDGEEVGVAFVDVSTGEFRVTSARPTVVQDELNRFAPAEVIAAPDLDHAFDVEGMRTPVPDERFEPSTARERVSAYVATPESVLSGTAELRAAGALLGYAEYTQGVDAGGLAYITRLTRYDPREGMRLDATALRSLEVFENREGGDAHTLLGVVDETSCALGRRELTHWLRRPLLDRERIEARHDAVEELTRLSLVREEARDLLRDVYDVERLVTRVSRGRANARDLRSLKATLDVVPELKAALADVECDALRERRDALDDLADVRGLVGRAIHPEPPIEVTEGGVIREGFDDDLDDLRATERDGREWVADLEASERERTGIDSLKVGYNEVHGYYIEVTNPNLDAVPDDYTRRQTLKNSERFYTPELKRREDEILGAAERADAREYRLFTEVREEVAAAAERVQRVAGVLAELDVLAALAHVAVERDYHRPEFGSEGVHIEAGRHPVVETTQEAFVPNDADLRERPFAVVTGPNMSGKSTYMRQVALVVVLAQVGSFVPARRARLPVTDAVFTRVGASDDIAGGHSTFMREMAELTDILHNATEDSLVLLDEVGRGTSTADGRAIAWAVTEFLDDEVGATTLFATHYHELTRLAGDRPGVQNLHFAVERDGETVTFLHSVAQGAAEASYGVEVARLAGVPGTVIERSRALLEDGLPDEGRETVTLEAFAGGETVQNGHGAANGTSVDGGDDPVDDSGGTDDPDGRIGSSASDSPAVDGVPTTGEGEAASEAAAALEEIRGLSIAAMTPLEALTYLHDLQGRLDGDD</sequence>
<dbReference type="InterPro" id="IPR007861">
    <property type="entry name" value="DNA_mismatch_repair_MutS_clamp"/>
</dbReference>
<dbReference type="PROSITE" id="PS00486">
    <property type="entry name" value="DNA_MISMATCH_REPAIR_2"/>
    <property type="match status" value="1"/>
</dbReference>
<feature type="compositionally biased region" description="Acidic residues" evidence="10">
    <location>
        <begin position="835"/>
        <end position="848"/>
    </location>
</feature>
<evidence type="ECO:0000256" key="7">
    <source>
        <dbReference type="HAMAP-Rule" id="MF_00096"/>
    </source>
</evidence>
<dbReference type="AlphaFoldDB" id="A0ABD5UE01"/>
<evidence type="ECO:0000256" key="3">
    <source>
        <dbReference type="ARBA" id="ARBA00022763"/>
    </source>
</evidence>
<evidence type="ECO:0000259" key="11">
    <source>
        <dbReference type="PROSITE" id="PS00486"/>
    </source>
</evidence>
<dbReference type="Pfam" id="PF01624">
    <property type="entry name" value="MutS_I"/>
    <property type="match status" value="1"/>
</dbReference>
<evidence type="ECO:0000313" key="13">
    <source>
        <dbReference type="Proteomes" id="UP001596406"/>
    </source>
</evidence>
<dbReference type="RefSeq" id="WP_304449418.1">
    <property type="nucleotide sequence ID" value="NZ_JARRAH010000001.1"/>
</dbReference>
<feature type="region of interest" description="Disordered" evidence="10">
    <location>
        <begin position="817"/>
        <end position="878"/>
    </location>
</feature>
<dbReference type="Gene3D" id="3.40.1170.10">
    <property type="entry name" value="DNA repair protein MutS, domain I"/>
    <property type="match status" value="1"/>
</dbReference>
<dbReference type="InterPro" id="IPR005748">
    <property type="entry name" value="DNA_mismatch_repair_MutS"/>
</dbReference>
<evidence type="ECO:0000256" key="10">
    <source>
        <dbReference type="SAM" id="MobiDB-lite"/>
    </source>
</evidence>
<evidence type="ECO:0000256" key="9">
    <source>
        <dbReference type="RuleBase" id="RU003756"/>
    </source>
</evidence>
<evidence type="ECO:0000256" key="4">
    <source>
        <dbReference type="ARBA" id="ARBA00022840"/>
    </source>
</evidence>
<dbReference type="NCBIfam" id="NF003810">
    <property type="entry name" value="PRK05399.1"/>
    <property type="match status" value="1"/>
</dbReference>
<evidence type="ECO:0000256" key="6">
    <source>
        <dbReference type="ARBA" id="ARBA00023204"/>
    </source>
</evidence>
<keyword evidence="2 7" id="KW-0547">Nucleotide-binding</keyword>
<dbReference type="Pfam" id="PF00488">
    <property type="entry name" value="MutS_V"/>
    <property type="match status" value="1"/>
</dbReference>
<evidence type="ECO:0000256" key="8">
    <source>
        <dbReference type="NCBIfam" id="TIGR01070"/>
    </source>
</evidence>
<dbReference type="SUPFAM" id="SSF53150">
    <property type="entry name" value="DNA repair protein MutS, domain II"/>
    <property type="match status" value="1"/>
</dbReference>
<dbReference type="InterPro" id="IPR007860">
    <property type="entry name" value="DNA_mmatch_repair_MutS_con_dom"/>
</dbReference>
<dbReference type="HAMAP" id="MF_00096">
    <property type="entry name" value="MutS"/>
    <property type="match status" value="1"/>
</dbReference>
<dbReference type="EMBL" id="JBHSXM010000001">
    <property type="protein sequence ID" value="MFC6837755.1"/>
    <property type="molecule type" value="Genomic_DNA"/>
</dbReference>
<dbReference type="NCBIfam" id="TIGR01070">
    <property type="entry name" value="mutS1"/>
    <property type="match status" value="1"/>
</dbReference>
<keyword evidence="13" id="KW-1185">Reference proteome</keyword>
<dbReference type="InterPro" id="IPR045076">
    <property type="entry name" value="MutS"/>
</dbReference>
<dbReference type="Pfam" id="PF05190">
    <property type="entry name" value="MutS_IV"/>
    <property type="match status" value="1"/>
</dbReference>
<dbReference type="InterPro" id="IPR007696">
    <property type="entry name" value="DNA_mismatch_repair_MutS_core"/>
</dbReference>
<dbReference type="Pfam" id="PF05188">
    <property type="entry name" value="MutS_II"/>
    <property type="match status" value="1"/>
</dbReference>
<dbReference type="InterPro" id="IPR000432">
    <property type="entry name" value="DNA_mismatch_repair_MutS_C"/>
</dbReference>
<keyword evidence="4 7" id="KW-0067">ATP-binding</keyword>
<comment type="function">
    <text evidence="7">This protein is involved in the repair of mismatches in DNA. It is possible that it carries out the mismatch recognition step. This protein has a weak ATPase activity.</text>
</comment>
<dbReference type="SMART" id="SM00533">
    <property type="entry name" value="MUTSd"/>
    <property type="match status" value="1"/>
</dbReference>
<dbReference type="Gene3D" id="3.40.50.300">
    <property type="entry name" value="P-loop containing nucleotide triphosphate hydrolases"/>
    <property type="match status" value="1"/>
</dbReference>
<dbReference type="SUPFAM" id="SSF48334">
    <property type="entry name" value="DNA repair protein MutS, domain III"/>
    <property type="match status" value="1"/>
</dbReference>
<dbReference type="GO" id="GO:0005524">
    <property type="term" value="F:ATP binding"/>
    <property type="evidence" value="ECO:0007669"/>
    <property type="project" value="UniProtKB-UniRule"/>
</dbReference>
<dbReference type="PIRSF" id="PIRSF037677">
    <property type="entry name" value="DNA_mis_repair_Msh6"/>
    <property type="match status" value="1"/>
</dbReference>
<dbReference type="SUPFAM" id="SSF52540">
    <property type="entry name" value="P-loop containing nucleoside triphosphate hydrolases"/>
    <property type="match status" value="1"/>
</dbReference>
<keyword evidence="5 7" id="KW-0238">DNA-binding</keyword>
<reference evidence="12 13" key="1">
    <citation type="journal article" date="2019" name="Int. J. Syst. Evol. Microbiol.">
        <title>The Global Catalogue of Microorganisms (GCM) 10K type strain sequencing project: providing services to taxonomists for standard genome sequencing and annotation.</title>
        <authorList>
            <consortium name="The Broad Institute Genomics Platform"/>
            <consortium name="The Broad Institute Genome Sequencing Center for Infectious Disease"/>
            <person name="Wu L."/>
            <person name="Ma J."/>
        </authorList>
    </citation>
    <scope>NUCLEOTIDE SEQUENCE [LARGE SCALE GENOMIC DNA]</scope>
    <source>
        <strain evidence="12 13">PSRA2</strain>
    </source>
</reference>
<dbReference type="Proteomes" id="UP001596406">
    <property type="component" value="Unassembled WGS sequence"/>
</dbReference>
<dbReference type="InterPro" id="IPR027417">
    <property type="entry name" value="P-loop_NTPase"/>
</dbReference>
<dbReference type="Gene3D" id="1.10.1420.10">
    <property type="match status" value="2"/>
</dbReference>
<evidence type="ECO:0000256" key="1">
    <source>
        <dbReference type="ARBA" id="ARBA00006271"/>
    </source>
</evidence>
<feature type="domain" description="DNA mismatch repair proteins mutS family" evidence="11">
    <location>
        <begin position="693"/>
        <end position="709"/>
    </location>
</feature>
<dbReference type="SMART" id="SM00534">
    <property type="entry name" value="MUTSac"/>
    <property type="match status" value="1"/>
</dbReference>